<dbReference type="Gene3D" id="1.10.10.160">
    <property type="match status" value="1"/>
</dbReference>
<keyword evidence="5 11" id="KW-0067">ATP-binding</keyword>
<comment type="catalytic activity">
    <reaction evidence="8">
        <text>Couples ATP hydrolysis with the unwinding of duplex DNA by translocating in the 3'-5' direction.</text>
        <dbReference type="EC" id="5.6.2.4"/>
    </reaction>
</comment>
<dbReference type="PANTHER" id="PTHR11070:SF2">
    <property type="entry name" value="ATP-DEPENDENT DNA HELICASE SRS2"/>
    <property type="match status" value="1"/>
</dbReference>
<dbReference type="InterPro" id="IPR014016">
    <property type="entry name" value="UvrD-like_ATP-bd"/>
</dbReference>
<dbReference type="GO" id="GO:0043138">
    <property type="term" value="F:3'-5' DNA helicase activity"/>
    <property type="evidence" value="ECO:0007669"/>
    <property type="project" value="UniProtKB-EC"/>
</dbReference>
<feature type="domain" description="UvrD-like helicase ATP-binding" evidence="12">
    <location>
        <begin position="1"/>
        <end position="274"/>
    </location>
</feature>
<evidence type="ECO:0000313" key="15">
    <source>
        <dbReference type="Proteomes" id="UP000199800"/>
    </source>
</evidence>
<dbReference type="STRING" id="29364.SAMN04487772_10293"/>
<dbReference type="Pfam" id="PF00580">
    <property type="entry name" value="UvrD-helicase"/>
    <property type="match status" value="1"/>
</dbReference>
<dbReference type="InterPro" id="IPR013986">
    <property type="entry name" value="DExx_box_DNA_helicase_dom_sf"/>
</dbReference>
<comment type="catalytic activity">
    <reaction evidence="10">
        <text>ATP + H2O = ADP + phosphate + H(+)</text>
        <dbReference type="Rhea" id="RHEA:13065"/>
        <dbReference type="ChEBI" id="CHEBI:15377"/>
        <dbReference type="ChEBI" id="CHEBI:15378"/>
        <dbReference type="ChEBI" id="CHEBI:30616"/>
        <dbReference type="ChEBI" id="CHEBI:43474"/>
        <dbReference type="ChEBI" id="CHEBI:456216"/>
        <dbReference type="EC" id="5.6.2.4"/>
    </reaction>
</comment>
<evidence type="ECO:0000256" key="1">
    <source>
        <dbReference type="ARBA" id="ARBA00009922"/>
    </source>
</evidence>
<keyword evidence="7" id="KW-0413">Isomerase</keyword>
<evidence type="ECO:0000313" key="14">
    <source>
        <dbReference type="EMBL" id="SES70111.1"/>
    </source>
</evidence>
<dbReference type="InterPro" id="IPR014017">
    <property type="entry name" value="DNA_helicase_UvrD-like_C"/>
</dbReference>
<dbReference type="Gene3D" id="3.40.50.300">
    <property type="entry name" value="P-loop containing nucleotide triphosphate hydrolases"/>
    <property type="match status" value="2"/>
</dbReference>
<accession>A0A1H9YNP3</accession>
<evidence type="ECO:0000259" key="13">
    <source>
        <dbReference type="PROSITE" id="PS51217"/>
    </source>
</evidence>
<keyword evidence="6" id="KW-0238">DNA-binding</keyword>
<dbReference type="Gene3D" id="1.10.486.10">
    <property type="entry name" value="PCRA, domain 4"/>
    <property type="match status" value="1"/>
</dbReference>
<dbReference type="InterPro" id="IPR000212">
    <property type="entry name" value="DNA_helicase_UvrD/REP"/>
</dbReference>
<evidence type="ECO:0000256" key="2">
    <source>
        <dbReference type="ARBA" id="ARBA00022741"/>
    </source>
</evidence>
<dbReference type="GO" id="GO:0033202">
    <property type="term" value="C:DNA helicase complex"/>
    <property type="evidence" value="ECO:0007669"/>
    <property type="project" value="TreeGrafter"/>
</dbReference>
<evidence type="ECO:0000259" key="12">
    <source>
        <dbReference type="PROSITE" id="PS51198"/>
    </source>
</evidence>
<evidence type="ECO:0000256" key="7">
    <source>
        <dbReference type="ARBA" id="ARBA00023235"/>
    </source>
</evidence>
<dbReference type="SUPFAM" id="SSF52540">
    <property type="entry name" value="P-loop containing nucleoside triphosphate hydrolases"/>
    <property type="match status" value="1"/>
</dbReference>
<dbReference type="CDD" id="cd17932">
    <property type="entry name" value="DEXQc_UvrD"/>
    <property type="match status" value="1"/>
</dbReference>
<keyword evidence="3 11" id="KW-0378">Hydrolase</keyword>
<evidence type="ECO:0000256" key="5">
    <source>
        <dbReference type="ARBA" id="ARBA00022840"/>
    </source>
</evidence>
<feature type="domain" description="UvrD-like helicase C-terminal" evidence="13">
    <location>
        <begin position="275"/>
        <end position="538"/>
    </location>
</feature>
<organism evidence="14 15">
    <name type="scientific">[Clostridium] polysaccharolyticum</name>
    <dbReference type="NCBI Taxonomy" id="29364"/>
    <lineage>
        <taxon>Bacteria</taxon>
        <taxon>Bacillati</taxon>
        <taxon>Bacillota</taxon>
        <taxon>Clostridia</taxon>
        <taxon>Lachnospirales</taxon>
        <taxon>Lachnospiraceae</taxon>
    </lineage>
</organism>
<dbReference type="InterPro" id="IPR027417">
    <property type="entry name" value="P-loop_NTPase"/>
</dbReference>
<evidence type="ECO:0000256" key="10">
    <source>
        <dbReference type="ARBA" id="ARBA00048988"/>
    </source>
</evidence>
<dbReference type="PROSITE" id="PS51198">
    <property type="entry name" value="UVRD_HELICASE_ATP_BIND"/>
    <property type="match status" value="1"/>
</dbReference>
<evidence type="ECO:0000256" key="11">
    <source>
        <dbReference type="PROSITE-ProRule" id="PRU00560"/>
    </source>
</evidence>
<evidence type="ECO:0000256" key="3">
    <source>
        <dbReference type="ARBA" id="ARBA00022801"/>
    </source>
</evidence>
<comment type="similarity">
    <text evidence="1">Belongs to the helicase family. UvrD subfamily.</text>
</comment>
<gene>
    <name evidence="14" type="ORF">SAMN04487772_10293</name>
</gene>
<keyword evidence="2 11" id="KW-0547">Nucleotide-binding</keyword>
<reference evidence="14 15" key="1">
    <citation type="submission" date="2016-10" db="EMBL/GenBank/DDBJ databases">
        <authorList>
            <person name="de Groot N.N."/>
        </authorList>
    </citation>
    <scope>NUCLEOTIDE SEQUENCE [LARGE SCALE GENOMIC DNA]</scope>
    <source>
        <strain evidence="14 15">DSM 1801</strain>
    </source>
</reference>
<evidence type="ECO:0000256" key="6">
    <source>
        <dbReference type="ARBA" id="ARBA00023125"/>
    </source>
</evidence>
<feature type="binding site" evidence="11">
    <location>
        <begin position="22"/>
        <end position="29"/>
    </location>
    <ligand>
        <name>ATP</name>
        <dbReference type="ChEBI" id="CHEBI:30616"/>
    </ligand>
</feature>
<dbReference type="RefSeq" id="WP_092475512.1">
    <property type="nucleotide sequence ID" value="NZ_FOHN01000002.1"/>
</dbReference>
<dbReference type="GO" id="GO:0005829">
    <property type="term" value="C:cytosol"/>
    <property type="evidence" value="ECO:0007669"/>
    <property type="project" value="TreeGrafter"/>
</dbReference>
<dbReference type="PANTHER" id="PTHR11070">
    <property type="entry name" value="UVRD / RECB / PCRA DNA HELICASE FAMILY MEMBER"/>
    <property type="match status" value="1"/>
</dbReference>
<dbReference type="GO" id="GO:0005524">
    <property type="term" value="F:ATP binding"/>
    <property type="evidence" value="ECO:0007669"/>
    <property type="project" value="UniProtKB-UniRule"/>
</dbReference>
<evidence type="ECO:0000256" key="8">
    <source>
        <dbReference type="ARBA" id="ARBA00034617"/>
    </source>
</evidence>
<dbReference type="Proteomes" id="UP000199800">
    <property type="component" value="Unassembled WGS sequence"/>
</dbReference>
<dbReference type="EC" id="5.6.2.4" evidence="9"/>
<dbReference type="EMBL" id="FOHN01000002">
    <property type="protein sequence ID" value="SES70111.1"/>
    <property type="molecule type" value="Genomic_DNA"/>
</dbReference>
<keyword evidence="4 11" id="KW-0347">Helicase</keyword>
<keyword evidence="15" id="KW-1185">Reference proteome</keyword>
<dbReference type="GO" id="GO:0016887">
    <property type="term" value="F:ATP hydrolysis activity"/>
    <property type="evidence" value="ECO:0007669"/>
    <property type="project" value="RHEA"/>
</dbReference>
<dbReference type="GO" id="GO:0000725">
    <property type="term" value="P:recombinational repair"/>
    <property type="evidence" value="ECO:0007669"/>
    <property type="project" value="TreeGrafter"/>
</dbReference>
<evidence type="ECO:0000256" key="9">
    <source>
        <dbReference type="ARBA" id="ARBA00034808"/>
    </source>
</evidence>
<evidence type="ECO:0000256" key="4">
    <source>
        <dbReference type="ARBA" id="ARBA00022806"/>
    </source>
</evidence>
<dbReference type="GO" id="GO:0003677">
    <property type="term" value="F:DNA binding"/>
    <property type="evidence" value="ECO:0007669"/>
    <property type="project" value="UniProtKB-KW"/>
</dbReference>
<name>A0A1H9YNP3_9FIRM</name>
<protein>
    <recommendedName>
        <fullName evidence="9">DNA 3'-5' helicase</fullName>
        <ecNumber evidence="9">5.6.2.4</ecNumber>
    </recommendedName>
</protein>
<dbReference type="Pfam" id="PF13361">
    <property type="entry name" value="UvrD_C"/>
    <property type="match status" value="1"/>
</dbReference>
<dbReference type="PROSITE" id="PS51217">
    <property type="entry name" value="UVRD_HELICASE_CTER"/>
    <property type="match status" value="1"/>
</dbReference>
<sequence>MEFSKAQKEAIEHNQGPMLVLAGPGSGKTFVITQRTKYLIEQHGVDPRTVLVITFTKAAAAEMKGRFERLCHVQGVTFGTFHAVFFNILKYAYGFRGDNILREDMKYQIIHEIVAKMDFEIEDEKELIENLISEISFVKGSGIDIDYYFSLNCSEVSFTTVYKEYENKLRSLNKIDFDDMMIYCLELFQQRKDILAMWQKRYQYIMVDEAQDSNIMQYEITKLLAGERKNLFLVGDDDQSLYRFRGAKPEIMLNFDKDFPTASQVVLEYNYRSQKKIVDAALRVVENNSHRFPKNIQAVRKATHDVCVNCYPTGKEENHAIVKEILELSKQGVDLNEIAILFRTNKQPRSLLGLFMAYNIPFRMKDTMPNIFEHWIAKNMIAYIQMAQGKMDRGIFLEVMNRPKRYISRDSLREPVVNLAKLRDYYKDKPYMVERIFKLEYDLNMISSMAPYAALQYIRKGMEYDSYIKEFAEFRNVKPDEFYEVLDELCEGAKDFKTFEQWFAYMRDYETSLRDQLRKKEESGIPSVSFMTFHGCKGLEFEHVYILDANEDITPHRKAVNVADMEEERRMFYVAMTRAKDNLTICYVKERYEKELQCSRFVGELLMNKAAMKENARVRHNTYGTGTIVKVENGKITIKFDKNPVQKVLSLEFCVQNQILQVMEE</sequence>
<proteinExistence type="inferred from homology"/>
<dbReference type="AlphaFoldDB" id="A0A1H9YNP3"/>
<dbReference type="OrthoDB" id="9810135at2"/>